<sequence length="346" mass="40200">RGPLRNEGYNTLKNRESSIKLPEITNAVLIMDEFDNLILDSDEHLQYVHDFDVKISDPNTNFNRKEDLEKLFDKEFIKKCHSKSKLPNREIEPRLSSQLFTCLSRHPITHDEDEFFDQDYGIQSKPLVSITTRSKTRPFQQQSAPAPTSSDLQQTVDLDPHEDQDSSKNQDQNVPITAIALPDSTAQSTAKALFKEYICHYGVPITMLSDRGPHFQNHLIEALSYLIGYNHIYSTTYHPQTNSMVERFNATFVPQLAKLQQKEYNNWDEYLQAVVFAYNTGQHSTTNYSPYELQFGRQPRLSTDSPSQYLVFNKPNDYFEQLKRNLKIYYQNARANILKQQQSSKQ</sequence>
<dbReference type="Proteomes" id="UP000682733">
    <property type="component" value="Unassembled WGS sequence"/>
</dbReference>
<organism evidence="4 7">
    <name type="scientific">Didymodactylos carnosus</name>
    <dbReference type="NCBI Taxonomy" id="1234261"/>
    <lineage>
        <taxon>Eukaryota</taxon>
        <taxon>Metazoa</taxon>
        <taxon>Spiralia</taxon>
        <taxon>Gnathifera</taxon>
        <taxon>Rotifera</taxon>
        <taxon>Eurotatoria</taxon>
        <taxon>Bdelloidea</taxon>
        <taxon>Philodinida</taxon>
        <taxon>Philodinidae</taxon>
        <taxon>Didymodactylos</taxon>
    </lineage>
</organism>
<feature type="non-terminal residue" evidence="4">
    <location>
        <position position="346"/>
    </location>
</feature>
<dbReference type="SUPFAM" id="SSF53098">
    <property type="entry name" value="Ribonuclease H-like"/>
    <property type="match status" value="1"/>
</dbReference>
<evidence type="ECO:0000313" key="4">
    <source>
        <dbReference type="EMBL" id="CAF1401018.1"/>
    </source>
</evidence>
<feature type="compositionally biased region" description="Basic and acidic residues" evidence="1">
    <location>
        <begin position="158"/>
        <end position="168"/>
    </location>
</feature>
<dbReference type="EMBL" id="CAJOBC010082964">
    <property type="protein sequence ID" value="CAF4294856.1"/>
    <property type="molecule type" value="Genomic_DNA"/>
</dbReference>
<evidence type="ECO:0000313" key="5">
    <source>
        <dbReference type="EMBL" id="CAF3655136.1"/>
    </source>
</evidence>
<evidence type="ECO:0000256" key="1">
    <source>
        <dbReference type="SAM" id="MobiDB-lite"/>
    </source>
</evidence>
<dbReference type="Proteomes" id="UP000677228">
    <property type="component" value="Unassembled WGS sequence"/>
</dbReference>
<dbReference type="Proteomes" id="UP000663829">
    <property type="component" value="Unassembled WGS sequence"/>
</dbReference>
<feature type="domain" description="Integrase catalytic" evidence="2">
    <location>
        <begin position="141"/>
        <end position="298"/>
    </location>
</feature>
<gene>
    <name evidence="4" type="ORF">GPM918_LOCUS33264</name>
    <name evidence="3" type="ORF">OVA965_LOCUS8096</name>
    <name evidence="6" type="ORF">SRO942_LOCUS33946</name>
    <name evidence="5" type="ORF">TMI583_LOCUS8092</name>
</gene>
<dbReference type="InterPro" id="IPR012337">
    <property type="entry name" value="RNaseH-like_sf"/>
</dbReference>
<dbReference type="PANTHER" id="PTHR37984">
    <property type="entry name" value="PROTEIN CBG26694"/>
    <property type="match status" value="1"/>
</dbReference>
<feature type="compositionally biased region" description="Polar residues" evidence="1">
    <location>
        <begin position="133"/>
        <end position="156"/>
    </location>
</feature>
<dbReference type="EMBL" id="CAJOBA010002671">
    <property type="protein sequence ID" value="CAF3655136.1"/>
    <property type="molecule type" value="Genomic_DNA"/>
</dbReference>
<accession>A0A815KVW9</accession>
<dbReference type="InterPro" id="IPR001584">
    <property type="entry name" value="Integrase_cat-core"/>
</dbReference>
<evidence type="ECO:0000313" key="3">
    <source>
        <dbReference type="EMBL" id="CAF0870323.1"/>
    </source>
</evidence>
<name>A0A815KVW9_9BILA</name>
<reference evidence="4" key="1">
    <citation type="submission" date="2021-02" db="EMBL/GenBank/DDBJ databases">
        <authorList>
            <person name="Nowell W R."/>
        </authorList>
    </citation>
    <scope>NUCLEOTIDE SEQUENCE</scope>
</reference>
<dbReference type="EMBL" id="CAJNOK010002670">
    <property type="protein sequence ID" value="CAF0870323.1"/>
    <property type="molecule type" value="Genomic_DNA"/>
</dbReference>
<dbReference type="InterPro" id="IPR036397">
    <property type="entry name" value="RNaseH_sf"/>
</dbReference>
<protein>
    <recommendedName>
        <fullName evidence="2">Integrase catalytic domain-containing protein</fullName>
    </recommendedName>
</protein>
<feature type="region of interest" description="Disordered" evidence="1">
    <location>
        <begin position="133"/>
        <end position="174"/>
    </location>
</feature>
<comment type="caution">
    <text evidence="4">The sequence shown here is derived from an EMBL/GenBank/DDBJ whole genome shotgun (WGS) entry which is preliminary data.</text>
</comment>
<proteinExistence type="predicted"/>
<dbReference type="GO" id="GO:0015074">
    <property type="term" value="P:DNA integration"/>
    <property type="evidence" value="ECO:0007669"/>
    <property type="project" value="InterPro"/>
</dbReference>
<dbReference type="GO" id="GO:0003676">
    <property type="term" value="F:nucleic acid binding"/>
    <property type="evidence" value="ECO:0007669"/>
    <property type="project" value="InterPro"/>
</dbReference>
<evidence type="ECO:0000313" key="6">
    <source>
        <dbReference type="EMBL" id="CAF4294856.1"/>
    </source>
</evidence>
<dbReference type="PROSITE" id="PS50994">
    <property type="entry name" value="INTEGRASE"/>
    <property type="match status" value="1"/>
</dbReference>
<dbReference type="InterPro" id="IPR050951">
    <property type="entry name" value="Retrovirus_Pol_polyprotein"/>
</dbReference>
<dbReference type="PANTHER" id="PTHR37984:SF15">
    <property type="entry name" value="INTEGRASE CATALYTIC DOMAIN-CONTAINING PROTEIN"/>
    <property type="match status" value="1"/>
</dbReference>
<evidence type="ECO:0000313" key="7">
    <source>
        <dbReference type="Proteomes" id="UP000663829"/>
    </source>
</evidence>
<dbReference type="Gene3D" id="3.30.420.10">
    <property type="entry name" value="Ribonuclease H-like superfamily/Ribonuclease H"/>
    <property type="match status" value="1"/>
</dbReference>
<dbReference type="AlphaFoldDB" id="A0A815KVW9"/>
<keyword evidence="7" id="KW-1185">Reference proteome</keyword>
<dbReference type="OrthoDB" id="422540at2759"/>
<evidence type="ECO:0000259" key="2">
    <source>
        <dbReference type="PROSITE" id="PS50994"/>
    </source>
</evidence>
<dbReference type="EMBL" id="CAJNOQ010017543">
    <property type="protein sequence ID" value="CAF1401018.1"/>
    <property type="molecule type" value="Genomic_DNA"/>
</dbReference>
<dbReference type="Proteomes" id="UP000681722">
    <property type="component" value="Unassembled WGS sequence"/>
</dbReference>